<evidence type="ECO:0000313" key="2">
    <source>
        <dbReference type="Proteomes" id="UP001207468"/>
    </source>
</evidence>
<gene>
    <name evidence="1" type="ORF">F5148DRAFT_1248837</name>
</gene>
<name>A0ACC0TUL5_9AGAM</name>
<dbReference type="Proteomes" id="UP001207468">
    <property type="component" value="Unassembled WGS sequence"/>
</dbReference>
<proteinExistence type="predicted"/>
<reference evidence="1" key="1">
    <citation type="submission" date="2021-03" db="EMBL/GenBank/DDBJ databases">
        <title>Evolutionary priming and transition to the ectomycorrhizal habit in an iconic lineage of mushroom-forming fungi: is preadaptation a requirement?</title>
        <authorList>
            <consortium name="DOE Joint Genome Institute"/>
            <person name="Looney B.P."/>
            <person name="Miyauchi S."/>
            <person name="Morin E."/>
            <person name="Drula E."/>
            <person name="Courty P.E."/>
            <person name="Chicoki N."/>
            <person name="Fauchery L."/>
            <person name="Kohler A."/>
            <person name="Kuo A."/>
            <person name="LaButti K."/>
            <person name="Pangilinan J."/>
            <person name="Lipzen A."/>
            <person name="Riley R."/>
            <person name="Andreopoulos W."/>
            <person name="He G."/>
            <person name="Johnson J."/>
            <person name="Barry K.W."/>
            <person name="Grigoriev I.V."/>
            <person name="Nagy L."/>
            <person name="Hibbett D."/>
            <person name="Henrissat B."/>
            <person name="Matheny P.B."/>
            <person name="Labbe J."/>
            <person name="Martin A.F."/>
        </authorList>
    </citation>
    <scope>NUCLEOTIDE SEQUENCE</scope>
    <source>
        <strain evidence="1">BPL698</strain>
    </source>
</reference>
<sequence>MTIKFTLTIKTFHMPCTSDSASGCMLITMARIIISSSVRSSSLSCSSVISTSGTVRPFGECEHLQIRLFAFISGSHRVRRLRGRTIEVKLQRAVCRMSRRILRCCQALAALLLPLMRLLLSWQRLRRGRSRQWGGKRQGRRRWRRGMGGHGGVTCVLLVLSSCRPGDEVFATACGISTCERGRTCGRGCDGRGGVVQRGACVGSFSCGDVVVAGSDLLAGRHCWAQVRGLGLLGQRRWWREVTTAHRGW</sequence>
<comment type="caution">
    <text evidence="1">The sequence shown here is derived from an EMBL/GenBank/DDBJ whole genome shotgun (WGS) entry which is preliminary data.</text>
</comment>
<protein>
    <submittedName>
        <fullName evidence="1">Uncharacterized protein</fullName>
    </submittedName>
</protein>
<accession>A0ACC0TUL5</accession>
<evidence type="ECO:0000313" key="1">
    <source>
        <dbReference type="EMBL" id="KAI9448991.1"/>
    </source>
</evidence>
<keyword evidence="2" id="KW-1185">Reference proteome</keyword>
<feature type="non-terminal residue" evidence="1">
    <location>
        <position position="249"/>
    </location>
</feature>
<organism evidence="1 2">
    <name type="scientific">Russula earlei</name>
    <dbReference type="NCBI Taxonomy" id="71964"/>
    <lineage>
        <taxon>Eukaryota</taxon>
        <taxon>Fungi</taxon>
        <taxon>Dikarya</taxon>
        <taxon>Basidiomycota</taxon>
        <taxon>Agaricomycotina</taxon>
        <taxon>Agaricomycetes</taxon>
        <taxon>Russulales</taxon>
        <taxon>Russulaceae</taxon>
        <taxon>Russula</taxon>
    </lineage>
</organism>
<dbReference type="EMBL" id="JAGFNK010000541">
    <property type="protein sequence ID" value="KAI9448991.1"/>
    <property type="molecule type" value="Genomic_DNA"/>
</dbReference>